<comment type="caution">
    <text evidence="1">The sequence shown here is derived from an EMBL/GenBank/DDBJ whole genome shotgun (WGS) entry which is preliminary data.</text>
</comment>
<dbReference type="Proteomes" id="UP001215280">
    <property type="component" value="Unassembled WGS sequence"/>
</dbReference>
<reference evidence="1" key="1">
    <citation type="submission" date="2023-03" db="EMBL/GenBank/DDBJ databases">
        <title>Massive genome expansion in bonnet fungi (Mycena s.s.) driven by repeated elements and novel gene families across ecological guilds.</title>
        <authorList>
            <consortium name="Lawrence Berkeley National Laboratory"/>
            <person name="Harder C.B."/>
            <person name="Miyauchi S."/>
            <person name="Viragh M."/>
            <person name="Kuo A."/>
            <person name="Thoen E."/>
            <person name="Andreopoulos B."/>
            <person name="Lu D."/>
            <person name="Skrede I."/>
            <person name="Drula E."/>
            <person name="Henrissat B."/>
            <person name="Morin E."/>
            <person name="Kohler A."/>
            <person name="Barry K."/>
            <person name="LaButti K."/>
            <person name="Morin E."/>
            <person name="Salamov A."/>
            <person name="Lipzen A."/>
            <person name="Mereny Z."/>
            <person name="Hegedus B."/>
            <person name="Baldrian P."/>
            <person name="Stursova M."/>
            <person name="Weitz H."/>
            <person name="Taylor A."/>
            <person name="Grigoriev I.V."/>
            <person name="Nagy L.G."/>
            <person name="Martin F."/>
            <person name="Kauserud H."/>
        </authorList>
    </citation>
    <scope>NUCLEOTIDE SEQUENCE</scope>
    <source>
        <strain evidence="1">CBHHK188m</strain>
    </source>
</reference>
<accession>A0AAD7ID50</accession>
<evidence type="ECO:0000313" key="1">
    <source>
        <dbReference type="EMBL" id="KAJ7739635.1"/>
    </source>
</evidence>
<proteinExistence type="predicted"/>
<dbReference type="AlphaFoldDB" id="A0AAD7ID50"/>
<organism evidence="1 2">
    <name type="scientific">Mycena maculata</name>
    <dbReference type="NCBI Taxonomy" id="230809"/>
    <lineage>
        <taxon>Eukaryota</taxon>
        <taxon>Fungi</taxon>
        <taxon>Dikarya</taxon>
        <taxon>Basidiomycota</taxon>
        <taxon>Agaricomycotina</taxon>
        <taxon>Agaricomycetes</taxon>
        <taxon>Agaricomycetidae</taxon>
        <taxon>Agaricales</taxon>
        <taxon>Marasmiineae</taxon>
        <taxon>Mycenaceae</taxon>
        <taxon>Mycena</taxon>
    </lineage>
</organism>
<evidence type="ECO:0000313" key="2">
    <source>
        <dbReference type="Proteomes" id="UP001215280"/>
    </source>
</evidence>
<protein>
    <submittedName>
        <fullName evidence="1">Uncharacterized protein</fullName>
    </submittedName>
</protein>
<gene>
    <name evidence="1" type="ORF">DFH07DRAFT_778629</name>
</gene>
<keyword evidence="2" id="KW-1185">Reference proteome</keyword>
<name>A0AAD7ID50_9AGAR</name>
<sequence length="114" mass="13688">MYIGLTPTRKVHHTLTKPDESLAPSHIVHCYGELLGDWRVTHHYFVRKQQVYNMWRDDDHRQTTHVEVLCSKLEMRWEDKASVTMWGIVKRCSFRPADLRDIQKKDEVDYELSF</sequence>
<dbReference type="EMBL" id="JARJLG010000131">
    <property type="protein sequence ID" value="KAJ7739635.1"/>
    <property type="molecule type" value="Genomic_DNA"/>
</dbReference>